<dbReference type="STRING" id="1314790.A0A1Y1Y8W7"/>
<keyword evidence="9" id="KW-0333">Golgi apparatus</keyword>
<comment type="subcellular location">
    <subcellularLocation>
        <location evidence="2">Golgi apparatus</location>
        <location evidence="2">trans-Golgi network membrane</location>
        <topology evidence="2">Single-pass type I membrane protein</topology>
    </subcellularLocation>
</comment>
<evidence type="ECO:0000256" key="14">
    <source>
        <dbReference type="ARBA" id="ARBA00040628"/>
    </source>
</evidence>
<evidence type="ECO:0000313" key="19">
    <source>
        <dbReference type="Proteomes" id="UP000193498"/>
    </source>
</evidence>
<keyword evidence="11" id="KW-0325">Glycoprotein</keyword>
<evidence type="ECO:0000256" key="12">
    <source>
        <dbReference type="ARBA" id="ARBA00038895"/>
    </source>
</evidence>
<evidence type="ECO:0000256" key="1">
    <source>
        <dbReference type="ARBA" id="ARBA00001003"/>
    </source>
</evidence>
<dbReference type="PANTHER" id="PTHR11802:SF190">
    <property type="entry name" value="PHEROMONE-PROCESSING CARBOXYPEPTIDASE KEX1"/>
    <property type="match status" value="1"/>
</dbReference>
<dbReference type="FunCoup" id="A0A1Y1Y8W7">
    <property type="interactions" value="415"/>
</dbReference>
<feature type="transmembrane region" description="Helical" evidence="16">
    <location>
        <begin position="490"/>
        <end position="513"/>
    </location>
</feature>
<dbReference type="InterPro" id="IPR001563">
    <property type="entry name" value="Peptidase_S10"/>
</dbReference>
<dbReference type="GO" id="GO:0004185">
    <property type="term" value="F:serine-type carboxypeptidase activity"/>
    <property type="evidence" value="ECO:0007669"/>
    <property type="project" value="UniProtKB-EC"/>
</dbReference>
<dbReference type="PANTHER" id="PTHR11802">
    <property type="entry name" value="SERINE PROTEASE FAMILY S10 SERINE CARBOXYPEPTIDASE"/>
    <property type="match status" value="1"/>
</dbReference>
<dbReference type="Pfam" id="PF00450">
    <property type="entry name" value="Peptidase_S10"/>
    <property type="match status" value="1"/>
</dbReference>
<evidence type="ECO:0000313" key="18">
    <source>
        <dbReference type="EMBL" id="ORX94452.1"/>
    </source>
</evidence>
<dbReference type="InterPro" id="IPR029058">
    <property type="entry name" value="AB_hydrolase_fold"/>
</dbReference>
<dbReference type="PRINTS" id="PR00724">
    <property type="entry name" value="CRBOXYPTASEC"/>
</dbReference>
<accession>A0A1Y1Y8W7</accession>
<evidence type="ECO:0000256" key="15">
    <source>
        <dbReference type="ARBA" id="ARBA00042717"/>
    </source>
</evidence>
<feature type="signal peptide" evidence="17">
    <location>
        <begin position="1"/>
        <end position="21"/>
    </location>
</feature>
<comment type="similarity">
    <text evidence="3">Belongs to the peptidase S10 family.</text>
</comment>
<gene>
    <name evidence="18" type="ORF">K493DRAFT_315500</name>
</gene>
<dbReference type="Proteomes" id="UP000193498">
    <property type="component" value="Unassembled WGS sequence"/>
</dbReference>
<evidence type="ECO:0000256" key="11">
    <source>
        <dbReference type="ARBA" id="ARBA00023180"/>
    </source>
</evidence>
<evidence type="ECO:0000256" key="8">
    <source>
        <dbReference type="ARBA" id="ARBA00022989"/>
    </source>
</evidence>
<proteinExistence type="inferred from homology"/>
<sequence length="543" mass="61006">MLTTRLLSKLGILILLTKCFGQQVDSKPKTAADYRVTALPGLSADYTFDQYAGHIGINETVDGHLFFWLFKSQIPDSRKLIIWFNGGCVILDGIFLENGPFKPLENGTLKVEENSWHKHANMLFLDQPIGTGYSYGDDAGYAKNMEQVTNGFVVFLSRFFEVFPELQINEIYLAGESFAGVYIPYLAKGILDYNDKAKNRIKHNLKGLVIGNGWIDPRTQYNSLVEYGYDHGLIEESQKGRIESLTASCNTLFETHGDRIRFEACESIMETILTNSIHDGKCMNQFDIRLQDSYPACGMNWPNHLSEMYSYLQNDEVVKALHAEAKQTAWKECSNIVNANLGDDASPPPKDLFPTILKRVPILLFYGDQDLVCNIIGIEKALQKIEWNGEKGFGNIMAESWLVNDKLVGIHSSARNLTYIRVFNASHMVPVDKREESYAMMNWFMGIEDPLFKVSIGDSKIPIADNAGLDEKTAVKDGKLSEPNNATDSVALGLIIGMISMAAFVGVFLGWYIKRRRYTILAPHSGQDSELTDFIIDDEELSD</sequence>
<dbReference type="GO" id="GO:0006508">
    <property type="term" value="P:proteolysis"/>
    <property type="evidence" value="ECO:0007669"/>
    <property type="project" value="InterPro"/>
</dbReference>
<evidence type="ECO:0000256" key="3">
    <source>
        <dbReference type="ARBA" id="ARBA00009431"/>
    </source>
</evidence>
<evidence type="ECO:0000256" key="16">
    <source>
        <dbReference type="SAM" id="Phobius"/>
    </source>
</evidence>
<keyword evidence="4" id="KW-0378">Hydrolase</keyword>
<dbReference type="OrthoDB" id="443318at2759"/>
<dbReference type="GO" id="GO:0006915">
    <property type="term" value="P:apoptotic process"/>
    <property type="evidence" value="ECO:0007669"/>
    <property type="project" value="UniProtKB-KW"/>
</dbReference>
<feature type="chain" id="PRO_5013005525" description="Pheromone-processing carboxypeptidase KEX1" evidence="17">
    <location>
        <begin position="22"/>
        <end position="543"/>
    </location>
</feature>
<keyword evidence="5 16" id="KW-0812">Transmembrane</keyword>
<keyword evidence="7 17" id="KW-0732">Signal</keyword>
<keyword evidence="4" id="KW-0121">Carboxypeptidase</keyword>
<keyword evidence="8 16" id="KW-1133">Transmembrane helix</keyword>
<keyword evidence="19" id="KW-1185">Reference proteome</keyword>
<keyword evidence="10 16" id="KW-0472">Membrane</keyword>
<evidence type="ECO:0000256" key="7">
    <source>
        <dbReference type="ARBA" id="ARBA00022729"/>
    </source>
</evidence>
<dbReference type="AlphaFoldDB" id="A0A1Y1Y8W7"/>
<evidence type="ECO:0000256" key="9">
    <source>
        <dbReference type="ARBA" id="ARBA00023034"/>
    </source>
</evidence>
<evidence type="ECO:0000256" key="10">
    <source>
        <dbReference type="ARBA" id="ARBA00023136"/>
    </source>
</evidence>
<dbReference type="Gene3D" id="3.40.50.1820">
    <property type="entry name" value="alpha/beta hydrolase"/>
    <property type="match status" value="1"/>
</dbReference>
<dbReference type="GO" id="GO:0005802">
    <property type="term" value="C:trans-Golgi network"/>
    <property type="evidence" value="ECO:0007669"/>
    <property type="project" value="TreeGrafter"/>
</dbReference>
<name>A0A1Y1Y8W7_9FUNG</name>
<dbReference type="EMBL" id="MCFE01000204">
    <property type="protein sequence ID" value="ORX94452.1"/>
    <property type="molecule type" value="Genomic_DNA"/>
</dbReference>
<keyword evidence="4" id="KW-0645">Protease</keyword>
<evidence type="ECO:0000256" key="13">
    <source>
        <dbReference type="ARBA" id="ARBA00040403"/>
    </source>
</evidence>
<evidence type="ECO:0000256" key="6">
    <source>
        <dbReference type="ARBA" id="ARBA00022703"/>
    </source>
</evidence>
<protein>
    <recommendedName>
        <fullName evidence="14">Pheromone-processing carboxypeptidase KEX1</fullName>
        <ecNumber evidence="12">3.4.16.6</ecNumber>
    </recommendedName>
    <alternativeName>
        <fullName evidence="15">Carboxypeptidase D</fullName>
    </alternativeName>
    <alternativeName>
        <fullName evidence="13">Pheromone-processing carboxypeptidase kex1</fullName>
    </alternativeName>
</protein>
<evidence type="ECO:0000256" key="17">
    <source>
        <dbReference type="SAM" id="SignalP"/>
    </source>
</evidence>
<keyword evidence="6" id="KW-0053">Apoptosis</keyword>
<evidence type="ECO:0000256" key="5">
    <source>
        <dbReference type="ARBA" id="ARBA00022692"/>
    </source>
</evidence>
<organism evidence="18 19">
    <name type="scientific">Basidiobolus meristosporus CBS 931.73</name>
    <dbReference type="NCBI Taxonomy" id="1314790"/>
    <lineage>
        <taxon>Eukaryota</taxon>
        <taxon>Fungi</taxon>
        <taxon>Fungi incertae sedis</taxon>
        <taxon>Zoopagomycota</taxon>
        <taxon>Entomophthoromycotina</taxon>
        <taxon>Basidiobolomycetes</taxon>
        <taxon>Basidiobolales</taxon>
        <taxon>Basidiobolaceae</taxon>
        <taxon>Basidiobolus</taxon>
    </lineage>
</organism>
<evidence type="ECO:0000256" key="4">
    <source>
        <dbReference type="ARBA" id="ARBA00022645"/>
    </source>
</evidence>
<comment type="caution">
    <text evidence="18">The sequence shown here is derived from an EMBL/GenBank/DDBJ whole genome shotgun (WGS) entry which is preliminary data.</text>
</comment>
<dbReference type="InParanoid" id="A0A1Y1Y8W7"/>
<dbReference type="EC" id="3.4.16.6" evidence="12"/>
<evidence type="ECO:0000256" key="2">
    <source>
        <dbReference type="ARBA" id="ARBA00004393"/>
    </source>
</evidence>
<dbReference type="SUPFAM" id="SSF53474">
    <property type="entry name" value="alpha/beta-Hydrolases"/>
    <property type="match status" value="1"/>
</dbReference>
<reference evidence="18 19" key="1">
    <citation type="submission" date="2016-07" db="EMBL/GenBank/DDBJ databases">
        <title>Pervasive Adenine N6-methylation of Active Genes in Fungi.</title>
        <authorList>
            <consortium name="DOE Joint Genome Institute"/>
            <person name="Mondo S.J."/>
            <person name="Dannebaum R.O."/>
            <person name="Kuo R.C."/>
            <person name="Labutti K."/>
            <person name="Haridas S."/>
            <person name="Kuo A."/>
            <person name="Salamov A."/>
            <person name="Ahrendt S.R."/>
            <person name="Lipzen A."/>
            <person name="Sullivan W."/>
            <person name="Andreopoulos W.B."/>
            <person name="Clum A."/>
            <person name="Lindquist E."/>
            <person name="Daum C."/>
            <person name="Ramamoorthy G.K."/>
            <person name="Gryganskyi A."/>
            <person name="Culley D."/>
            <person name="Magnuson J.K."/>
            <person name="James T.Y."/>
            <person name="O'Malley M.A."/>
            <person name="Stajich J.E."/>
            <person name="Spatafora J.W."/>
            <person name="Visel A."/>
            <person name="Grigoriev I.V."/>
        </authorList>
    </citation>
    <scope>NUCLEOTIDE SEQUENCE [LARGE SCALE GENOMIC DNA]</scope>
    <source>
        <strain evidence="18 19">CBS 931.73</strain>
    </source>
</reference>
<comment type="catalytic activity">
    <reaction evidence="1">
        <text>Preferential release of a C-terminal arginine or lysine residue.</text>
        <dbReference type="EC" id="3.4.16.6"/>
    </reaction>
</comment>